<dbReference type="Proteomes" id="UP000822688">
    <property type="component" value="Chromosome 3"/>
</dbReference>
<evidence type="ECO:0000256" key="1">
    <source>
        <dbReference type="ARBA" id="ARBA00022737"/>
    </source>
</evidence>
<reference evidence="7" key="1">
    <citation type="submission" date="2020-06" db="EMBL/GenBank/DDBJ databases">
        <title>WGS assembly of Ceratodon purpureus strain R40.</title>
        <authorList>
            <person name="Carey S.B."/>
            <person name="Jenkins J."/>
            <person name="Shu S."/>
            <person name="Lovell J.T."/>
            <person name="Sreedasyam A."/>
            <person name="Maumus F."/>
            <person name="Tiley G.P."/>
            <person name="Fernandez-Pozo N."/>
            <person name="Barry K."/>
            <person name="Chen C."/>
            <person name="Wang M."/>
            <person name="Lipzen A."/>
            <person name="Daum C."/>
            <person name="Saski C.A."/>
            <person name="Payton A.C."/>
            <person name="Mcbreen J.C."/>
            <person name="Conrad R.E."/>
            <person name="Kollar L.M."/>
            <person name="Olsson S."/>
            <person name="Huttunen S."/>
            <person name="Landis J.B."/>
            <person name="Wickett N.J."/>
            <person name="Johnson M.G."/>
            <person name="Rensing S.A."/>
            <person name="Grimwood J."/>
            <person name="Schmutz J."/>
            <person name="Mcdaniel S.F."/>
        </authorList>
    </citation>
    <scope>NUCLEOTIDE SEQUENCE</scope>
    <source>
        <strain evidence="7">R40</strain>
    </source>
</reference>
<accession>A0A8T0IP69</accession>
<dbReference type="SUPFAM" id="SSF57850">
    <property type="entry name" value="RING/U-box"/>
    <property type="match status" value="1"/>
</dbReference>
<feature type="repeat" description="ANK" evidence="3">
    <location>
        <begin position="39"/>
        <end position="72"/>
    </location>
</feature>
<dbReference type="InterPro" id="IPR001841">
    <property type="entry name" value="Znf_RING"/>
</dbReference>
<dbReference type="PROSITE" id="PS50089">
    <property type="entry name" value="ZF_RING_2"/>
    <property type="match status" value="1"/>
</dbReference>
<keyword evidence="4" id="KW-0862">Zinc</keyword>
<dbReference type="InterPro" id="IPR050889">
    <property type="entry name" value="Dendritic_Spine_Reg/Scaffold"/>
</dbReference>
<proteinExistence type="predicted"/>
<dbReference type="CDD" id="cd23129">
    <property type="entry name" value="RING-HC_XBAT35-like"/>
    <property type="match status" value="1"/>
</dbReference>
<dbReference type="Pfam" id="PF00023">
    <property type="entry name" value="Ank"/>
    <property type="match status" value="1"/>
</dbReference>
<dbReference type="Pfam" id="PF12796">
    <property type="entry name" value="Ank_2"/>
    <property type="match status" value="1"/>
</dbReference>
<dbReference type="InterPro" id="IPR002110">
    <property type="entry name" value="Ankyrin_rpt"/>
</dbReference>
<dbReference type="EMBL" id="CM026423">
    <property type="protein sequence ID" value="KAG0584636.1"/>
    <property type="molecule type" value="Genomic_DNA"/>
</dbReference>
<gene>
    <name evidence="7" type="ORF">KC19_3G224600</name>
</gene>
<keyword evidence="4" id="KW-0479">Metal-binding</keyword>
<dbReference type="SMART" id="SM00248">
    <property type="entry name" value="ANK"/>
    <property type="match status" value="4"/>
</dbReference>
<protein>
    <recommendedName>
        <fullName evidence="6">RING-type domain-containing protein</fullName>
    </recommendedName>
</protein>
<dbReference type="InterPro" id="IPR013083">
    <property type="entry name" value="Znf_RING/FYVE/PHD"/>
</dbReference>
<evidence type="ECO:0000313" key="8">
    <source>
        <dbReference type="Proteomes" id="UP000822688"/>
    </source>
</evidence>
<dbReference type="PROSITE" id="PS50088">
    <property type="entry name" value="ANK_REPEAT"/>
    <property type="match status" value="2"/>
</dbReference>
<dbReference type="Gene3D" id="1.25.40.20">
    <property type="entry name" value="Ankyrin repeat-containing domain"/>
    <property type="match status" value="1"/>
</dbReference>
<evidence type="ECO:0000256" key="3">
    <source>
        <dbReference type="PROSITE-ProRule" id="PRU00023"/>
    </source>
</evidence>
<evidence type="ECO:0000313" key="7">
    <source>
        <dbReference type="EMBL" id="KAG0584636.1"/>
    </source>
</evidence>
<feature type="repeat" description="ANK" evidence="3">
    <location>
        <begin position="75"/>
        <end position="107"/>
    </location>
</feature>
<evidence type="ECO:0000256" key="4">
    <source>
        <dbReference type="PROSITE-ProRule" id="PRU00175"/>
    </source>
</evidence>
<comment type="caution">
    <text evidence="7">The sequence shown here is derived from an EMBL/GenBank/DDBJ whole genome shotgun (WGS) entry which is preliminary data.</text>
</comment>
<evidence type="ECO:0000259" key="6">
    <source>
        <dbReference type="PROSITE" id="PS50089"/>
    </source>
</evidence>
<dbReference type="SUPFAM" id="SSF48403">
    <property type="entry name" value="Ankyrin repeat"/>
    <property type="match status" value="1"/>
</dbReference>
<keyword evidence="2 3" id="KW-0040">ANK repeat</keyword>
<evidence type="ECO:0000256" key="5">
    <source>
        <dbReference type="SAM" id="MobiDB-lite"/>
    </source>
</evidence>
<sequence>MGNGASKEEQLYQAVVNSNHNAVKALRRDGASLEFVDKEGRTPLILACTRGDLFDMVLTLLNLGANIKAYRPGSYGGYPLHHAAKRGLDKTVLLLLSRGADPLAVNDDSLTPLEMARNRGHVAVVRMIEDRICTFSGMLRELSGPGFLEAIAPQWLTKKVWAVILPTEIDPRRAARFDLVIYQSPKVSLWNGGVTSPSGHAAGFSNVPVPRTIISLSKAEIEEPILSSADPVVVILDRNTKTRYKFLAESEGDKAQLERFYKACKGIPQIAPAPSGYPLAPLAVVQGLSALTRPAPQPHAPAFDQETPGDNPPATSHGPAPQNSKNRVELSEEAALKMAIEASLRTASAEGVPVGLLTDPDDLIDGRWVGETGRAQNPGWSSANEAGPSHVSELSEDQSKAPEVLSEGPASSSSLVPPSAPPLPIGYPSIDNSPVNLEYPAVTPPEEASASASASQAEEKGSQCVVCWDAPAQGVCIPCGHLAGCMECLSEIKAKNWGCPVCRASIEQVIRVYAV</sequence>
<dbReference type="AlphaFoldDB" id="A0A8T0IP69"/>
<name>A0A8T0IP69_CERPU</name>
<keyword evidence="1" id="KW-0677">Repeat</keyword>
<dbReference type="OrthoDB" id="1711136at2759"/>
<dbReference type="PANTHER" id="PTHR24166:SF45">
    <property type="entry name" value="E3 UBIQUITIN-PROTEIN LIGASE XBAT35"/>
    <property type="match status" value="1"/>
</dbReference>
<dbReference type="SMART" id="SM00184">
    <property type="entry name" value="RING"/>
    <property type="match status" value="1"/>
</dbReference>
<keyword evidence="4" id="KW-0863">Zinc-finger</keyword>
<keyword evidence="8" id="KW-1185">Reference proteome</keyword>
<feature type="region of interest" description="Disordered" evidence="5">
    <location>
        <begin position="293"/>
        <end position="330"/>
    </location>
</feature>
<dbReference type="PANTHER" id="PTHR24166">
    <property type="entry name" value="ROLLING PEBBLES, ISOFORM B"/>
    <property type="match status" value="1"/>
</dbReference>
<dbReference type="Gene3D" id="3.30.40.10">
    <property type="entry name" value="Zinc/RING finger domain, C3HC4 (zinc finger)"/>
    <property type="match status" value="1"/>
</dbReference>
<evidence type="ECO:0000256" key="2">
    <source>
        <dbReference type="ARBA" id="ARBA00023043"/>
    </source>
</evidence>
<dbReference type="GO" id="GO:0008270">
    <property type="term" value="F:zinc ion binding"/>
    <property type="evidence" value="ECO:0007669"/>
    <property type="project" value="UniProtKB-KW"/>
</dbReference>
<dbReference type="PROSITE" id="PS50297">
    <property type="entry name" value="ANK_REP_REGION"/>
    <property type="match status" value="2"/>
</dbReference>
<organism evidence="7 8">
    <name type="scientific">Ceratodon purpureus</name>
    <name type="common">Fire moss</name>
    <name type="synonym">Dicranum purpureum</name>
    <dbReference type="NCBI Taxonomy" id="3225"/>
    <lineage>
        <taxon>Eukaryota</taxon>
        <taxon>Viridiplantae</taxon>
        <taxon>Streptophyta</taxon>
        <taxon>Embryophyta</taxon>
        <taxon>Bryophyta</taxon>
        <taxon>Bryophytina</taxon>
        <taxon>Bryopsida</taxon>
        <taxon>Dicranidae</taxon>
        <taxon>Pseudoditrichales</taxon>
        <taxon>Ditrichaceae</taxon>
        <taxon>Ceratodon</taxon>
    </lineage>
</organism>
<dbReference type="InterPro" id="IPR036770">
    <property type="entry name" value="Ankyrin_rpt-contain_sf"/>
</dbReference>
<dbReference type="Pfam" id="PF13920">
    <property type="entry name" value="zf-C3HC4_3"/>
    <property type="match status" value="1"/>
</dbReference>
<feature type="region of interest" description="Disordered" evidence="5">
    <location>
        <begin position="367"/>
        <end position="427"/>
    </location>
</feature>
<feature type="domain" description="RING-type" evidence="6">
    <location>
        <begin position="464"/>
        <end position="503"/>
    </location>
</feature>
<feature type="compositionally biased region" description="Polar residues" evidence="5">
    <location>
        <begin position="374"/>
        <end position="384"/>
    </location>
</feature>